<name>A0ABU3VW27_9GAMM</name>
<dbReference type="PIRSF" id="PIRSF003085">
    <property type="entry name" value="CMAS"/>
    <property type="match status" value="1"/>
</dbReference>
<sequence>MTPSTAKKTDRSDKPLPPSTHPLTLPLEDHAVEREPHSYERWLIAKLLRMAGSPPIRFQLWNGEVVEPEQGEARYTLTVADPRALMQLVSNPNLAFGDLYSAGRLEVDQDLPGLMATLYRAIHQARERWPRWLEALWRNHSPRATGVDEARDNIHHHYDLGNEFYRLWLDQAEMQYTCAYYEHPDLTLEQAQLAKLEHVCRKLRLRPGQTVVEAGCGWGGLARYMARHHGVTVHAYNISREQVAFARAEAERQGLSDRIQYIEDDYRTIQGQYDAFVSVGMLEHVGKDHYPTLAALIRRTLKPEGLALLHSIGRNRPMLMNAWIEKRIFPGAYPPSIGELVSICEDGHFSVLDVENLRLHYAQTLRHWLQRFEAHQDIIGALYDDHFSRAWRLYLAGSIAAFEVGSLQLFQVVFSHGDNNQLPQTRADLYQRSAAPEAGAWTTTT</sequence>
<evidence type="ECO:0000313" key="8">
    <source>
        <dbReference type="EMBL" id="MDV2078483.1"/>
    </source>
</evidence>
<dbReference type="GO" id="GO:0032259">
    <property type="term" value="P:methylation"/>
    <property type="evidence" value="ECO:0007669"/>
    <property type="project" value="UniProtKB-KW"/>
</dbReference>
<keyword evidence="4" id="KW-0949">S-adenosyl-L-methionine</keyword>
<proteinExistence type="inferred from homology"/>
<accession>A0ABU3VW27</accession>
<dbReference type="Pfam" id="PF25371">
    <property type="entry name" value="DUF7884"/>
    <property type="match status" value="1"/>
</dbReference>
<dbReference type="InterPro" id="IPR057206">
    <property type="entry name" value="DUF7884"/>
</dbReference>
<gene>
    <name evidence="8" type="ORF">RYS15_07295</name>
</gene>
<evidence type="ECO:0000256" key="3">
    <source>
        <dbReference type="ARBA" id="ARBA00022679"/>
    </source>
</evidence>
<feature type="region of interest" description="Disordered" evidence="6">
    <location>
        <begin position="1"/>
        <end position="24"/>
    </location>
</feature>
<dbReference type="EC" id="2.1.1.-" evidence="8"/>
<comment type="caution">
    <text evidence="8">The sequence shown here is derived from an EMBL/GenBank/DDBJ whole genome shotgun (WGS) entry which is preliminary data.</text>
</comment>
<dbReference type="Pfam" id="PF02353">
    <property type="entry name" value="CMAS"/>
    <property type="match status" value="1"/>
</dbReference>
<evidence type="ECO:0000259" key="7">
    <source>
        <dbReference type="Pfam" id="PF25371"/>
    </source>
</evidence>
<dbReference type="Proteomes" id="UP001269819">
    <property type="component" value="Unassembled WGS sequence"/>
</dbReference>
<evidence type="ECO:0000256" key="5">
    <source>
        <dbReference type="ARBA" id="ARBA00023098"/>
    </source>
</evidence>
<dbReference type="Gene3D" id="3.40.50.150">
    <property type="entry name" value="Vaccinia Virus protein VP39"/>
    <property type="match status" value="1"/>
</dbReference>
<organism evidence="8 9">
    <name type="scientific">Marinobacter xestospongiae</name>
    <dbReference type="NCBI Taxonomy" id="994319"/>
    <lineage>
        <taxon>Bacteria</taxon>
        <taxon>Pseudomonadati</taxon>
        <taxon>Pseudomonadota</taxon>
        <taxon>Gammaproteobacteria</taxon>
        <taxon>Pseudomonadales</taxon>
        <taxon>Marinobacteraceae</taxon>
        <taxon>Marinobacter</taxon>
    </lineage>
</organism>
<dbReference type="CDD" id="cd02440">
    <property type="entry name" value="AdoMet_MTases"/>
    <property type="match status" value="1"/>
</dbReference>
<dbReference type="PANTHER" id="PTHR43667">
    <property type="entry name" value="CYCLOPROPANE-FATTY-ACYL-PHOSPHOLIPID SYNTHASE"/>
    <property type="match status" value="1"/>
</dbReference>
<evidence type="ECO:0000256" key="1">
    <source>
        <dbReference type="ARBA" id="ARBA00010815"/>
    </source>
</evidence>
<evidence type="ECO:0000256" key="2">
    <source>
        <dbReference type="ARBA" id="ARBA00022603"/>
    </source>
</evidence>
<dbReference type="InterPro" id="IPR050723">
    <property type="entry name" value="CFA/CMAS"/>
</dbReference>
<comment type="similarity">
    <text evidence="1">Belongs to the CFA/CMAS family.</text>
</comment>
<reference evidence="8 9" key="1">
    <citation type="submission" date="2023-10" db="EMBL/GenBank/DDBJ databases">
        <title>Characteristics and mechanism of a salt-tolerant marine origin heterotrophic nitrifying- aerobic denitrifying bacteria Marinobacter xestospongiae HN1.</title>
        <authorList>
            <person name="Qi R."/>
        </authorList>
    </citation>
    <scope>NUCLEOTIDE SEQUENCE [LARGE SCALE GENOMIC DNA]</scope>
    <source>
        <strain evidence="8 9">HN1</strain>
    </source>
</reference>
<dbReference type="InterPro" id="IPR003333">
    <property type="entry name" value="CMAS"/>
</dbReference>
<dbReference type="InterPro" id="IPR029063">
    <property type="entry name" value="SAM-dependent_MTases_sf"/>
</dbReference>
<protein>
    <submittedName>
        <fullName evidence="8">Cyclopropane-fatty-acyl-phospholipid synthase family protein</fullName>
        <ecNumber evidence="8">2.1.1.-</ecNumber>
    </submittedName>
</protein>
<dbReference type="PANTHER" id="PTHR43667:SF1">
    <property type="entry name" value="CYCLOPROPANE-FATTY-ACYL-PHOSPHOLIPID SYNTHASE"/>
    <property type="match status" value="1"/>
</dbReference>
<dbReference type="SUPFAM" id="SSF53335">
    <property type="entry name" value="S-adenosyl-L-methionine-dependent methyltransferases"/>
    <property type="match status" value="1"/>
</dbReference>
<dbReference type="GO" id="GO:0008168">
    <property type="term" value="F:methyltransferase activity"/>
    <property type="evidence" value="ECO:0007669"/>
    <property type="project" value="UniProtKB-KW"/>
</dbReference>
<dbReference type="EMBL" id="JAWIIJ010000004">
    <property type="protein sequence ID" value="MDV2078483.1"/>
    <property type="molecule type" value="Genomic_DNA"/>
</dbReference>
<evidence type="ECO:0000256" key="4">
    <source>
        <dbReference type="ARBA" id="ARBA00022691"/>
    </source>
</evidence>
<keyword evidence="9" id="KW-1185">Reference proteome</keyword>
<evidence type="ECO:0000256" key="6">
    <source>
        <dbReference type="SAM" id="MobiDB-lite"/>
    </source>
</evidence>
<evidence type="ECO:0000313" key="9">
    <source>
        <dbReference type="Proteomes" id="UP001269819"/>
    </source>
</evidence>
<keyword evidence="5" id="KW-0443">Lipid metabolism</keyword>
<keyword evidence="2 8" id="KW-0489">Methyltransferase</keyword>
<feature type="domain" description="DUF7884" evidence="7">
    <location>
        <begin position="45"/>
        <end position="121"/>
    </location>
</feature>
<dbReference type="RefSeq" id="WP_316973245.1">
    <property type="nucleotide sequence ID" value="NZ_JAWIIJ010000004.1"/>
</dbReference>
<keyword evidence="3 8" id="KW-0808">Transferase</keyword>